<comment type="caution">
    <text evidence="14">The sequence shown here is derived from an EMBL/GenBank/DDBJ whole genome shotgun (WGS) entry which is preliminary data.</text>
</comment>
<sequence>MQDNGIMSAGQKNKTVLSNLINSLRWRQMASSLVIIATGVAVSGLVYYFFKSHSSLSNQGARMNSDASMILDSIERDGSLDLFVLGEHVKESDFRNRLKDLGFTDPFNDIKEKEYYAYIQDIKTQSISWSSKHPNERPINDISPYNSLAKRDFSTFKFPQQIPTDEHTVVITKPIESKGRNPRNKKFTDKDTEYIVYSQDFGYDQDQRFRIVIAKSAEGYKKVKNELAKGIGGLVLMTTLFVLIAQFVGSYIVLAPIRRIEKEIKLIESGNKQRIEHSYPSELTPIKSAVNTLINSEKGQKKRYRDALDNLAHALKTPLAALQGASIRASEDGKENQQAHIDEQIQRMSALVDYHLRRAVVSDHNAIIKLEKLRPIVFRLRESLIKVHYDKLFDMDIDIDEFAECRVEYDDIMEVFGNLLNNACRFCESKITVTSTLDVNFLIVDIDDDGMGFPDNNPSQLLKRGMRADSKTEGQGIGLAVSAEIVQNAGGKITLLMSPFVGARVRLHLPV</sequence>
<dbReference type="InterPro" id="IPR036890">
    <property type="entry name" value="HATPase_C_sf"/>
</dbReference>
<dbReference type="InterPro" id="IPR050428">
    <property type="entry name" value="TCS_sensor_his_kinase"/>
</dbReference>
<dbReference type="PRINTS" id="PR00344">
    <property type="entry name" value="BCTRLSENSOR"/>
</dbReference>
<dbReference type="Pfam" id="PF02518">
    <property type="entry name" value="HATPase_c"/>
    <property type="match status" value="1"/>
</dbReference>
<evidence type="ECO:0000256" key="9">
    <source>
        <dbReference type="ARBA" id="ARBA00023012"/>
    </source>
</evidence>
<keyword evidence="15" id="KW-1185">Reference proteome</keyword>
<dbReference type="InterPro" id="IPR003661">
    <property type="entry name" value="HisK_dim/P_dom"/>
</dbReference>
<comment type="subcellular location">
    <subcellularLocation>
        <location evidence="2">Membrane</location>
    </subcellularLocation>
</comment>
<dbReference type="SUPFAM" id="SSF55874">
    <property type="entry name" value="ATPase domain of HSP90 chaperone/DNA topoisomerase II/histidine kinase"/>
    <property type="match status" value="1"/>
</dbReference>
<evidence type="ECO:0000256" key="8">
    <source>
        <dbReference type="ARBA" id="ARBA00022989"/>
    </source>
</evidence>
<dbReference type="Gene3D" id="1.10.287.130">
    <property type="match status" value="1"/>
</dbReference>
<keyword evidence="5" id="KW-0808">Transferase</keyword>
<evidence type="ECO:0000256" key="4">
    <source>
        <dbReference type="ARBA" id="ARBA00022553"/>
    </source>
</evidence>
<evidence type="ECO:0000256" key="6">
    <source>
        <dbReference type="ARBA" id="ARBA00022692"/>
    </source>
</evidence>
<dbReference type="EC" id="2.7.13.3" evidence="3"/>
<keyword evidence="4" id="KW-0597">Phosphoprotein</keyword>
<evidence type="ECO:0000256" key="1">
    <source>
        <dbReference type="ARBA" id="ARBA00000085"/>
    </source>
</evidence>
<dbReference type="InterPro" id="IPR036097">
    <property type="entry name" value="HisK_dim/P_sf"/>
</dbReference>
<dbReference type="PROSITE" id="PS50109">
    <property type="entry name" value="HIS_KIN"/>
    <property type="match status" value="1"/>
</dbReference>
<dbReference type="EMBL" id="QGKL01000009">
    <property type="protein sequence ID" value="PWQ98974.1"/>
    <property type="molecule type" value="Genomic_DNA"/>
</dbReference>
<keyword evidence="9" id="KW-0902">Two-component regulatory system</keyword>
<evidence type="ECO:0000256" key="7">
    <source>
        <dbReference type="ARBA" id="ARBA00022777"/>
    </source>
</evidence>
<dbReference type="PROSITE" id="PS50885">
    <property type="entry name" value="HAMP"/>
    <property type="match status" value="1"/>
</dbReference>
<feature type="domain" description="Histidine kinase" evidence="12">
    <location>
        <begin position="310"/>
        <end position="511"/>
    </location>
</feature>
<dbReference type="AlphaFoldDB" id="A0A317CK58"/>
<feature type="transmembrane region" description="Helical" evidence="11">
    <location>
        <begin position="29"/>
        <end position="50"/>
    </location>
</feature>
<dbReference type="PANTHER" id="PTHR45436">
    <property type="entry name" value="SENSOR HISTIDINE KINASE YKOH"/>
    <property type="match status" value="1"/>
</dbReference>
<evidence type="ECO:0000313" key="14">
    <source>
        <dbReference type="EMBL" id="PWQ98974.1"/>
    </source>
</evidence>
<evidence type="ECO:0000256" key="5">
    <source>
        <dbReference type="ARBA" id="ARBA00022679"/>
    </source>
</evidence>
<dbReference type="GO" id="GO:0005524">
    <property type="term" value="F:ATP binding"/>
    <property type="evidence" value="ECO:0007669"/>
    <property type="project" value="UniProtKB-KW"/>
</dbReference>
<keyword evidence="7" id="KW-0418">Kinase</keyword>
<reference evidence="14 15" key="1">
    <citation type="submission" date="2018-05" db="EMBL/GenBank/DDBJ databases">
        <title>Leucothrix arctica sp. nov., isolated from Arctic seawater.</title>
        <authorList>
            <person name="Choi A."/>
            <person name="Baek K."/>
        </authorList>
    </citation>
    <scope>NUCLEOTIDE SEQUENCE [LARGE SCALE GENOMIC DNA]</scope>
    <source>
        <strain evidence="14 15">IMCC9719</strain>
    </source>
</reference>
<evidence type="ECO:0000256" key="3">
    <source>
        <dbReference type="ARBA" id="ARBA00012438"/>
    </source>
</evidence>
<dbReference type="Gene3D" id="3.30.565.10">
    <property type="entry name" value="Histidine kinase-like ATPase, C-terminal domain"/>
    <property type="match status" value="1"/>
</dbReference>
<comment type="catalytic activity">
    <reaction evidence="1">
        <text>ATP + protein L-histidine = ADP + protein N-phospho-L-histidine.</text>
        <dbReference type="EC" id="2.7.13.3"/>
    </reaction>
</comment>
<gene>
    <name evidence="14" type="ORF">DKT75_02080</name>
</gene>
<evidence type="ECO:0000256" key="10">
    <source>
        <dbReference type="ARBA" id="ARBA00023136"/>
    </source>
</evidence>
<dbReference type="CDD" id="cd00082">
    <property type="entry name" value="HisKA"/>
    <property type="match status" value="1"/>
</dbReference>
<protein>
    <recommendedName>
        <fullName evidence="3">histidine kinase</fullName>
        <ecNumber evidence="3">2.7.13.3</ecNumber>
    </recommendedName>
</protein>
<dbReference type="InterPro" id="IPR003594">
    <property type="entry name" value="HATPase_dom"/>
</dbReference>
<feature type="domain" description="HAMP" evidence="13">
    <location>
        <begin position="251"/>
        <end position="302"/>
    </location>
</feature>
<dbReference type="GO" id="GO:0005886">
    <property type="term" value="C:plasma membrane"/>
    <property type="evidence" value="ECO:0007669"/>
    <property type="project" value="TreeGrafter"/>
</dbReference>
<evidence type="ECO:0000313" key="15">
    <source>
        <dbReference type="Proteomes" id="UP000245506"/>
    </source>
</evidence>
<keyword evidence="8 11" id="KW-1133">Transmembrane helix</keyword>
<evidence type="ECO:0000259" key="13">
    <source>
        <dbReference type="PROSITE" id="PS50885"/>
    </source>
</evidence>
<evidence type="ECO:0000256" key="11">
    <source>
        <dbReference type="SAM" id="Phobius"/>
    </source>
</evidence>
<dbReference type="PANTHER" id="PTHR45436:SF4">
    <property type="entry name" value="SENSOR PROTEIN PHOQ"/>
    <property type="match status" value="1"/>
</dbReference>
<organism evidence="14 15">
    <name type="scientific">Leucothrix arctica</name>
    <dbReference type="NCBI Taxonomy" id="1481894"/>
    <lineage>
        <taxon>Bacteria</taxon>
        <taxon>Pseudomonadati</taxon>
        <taxon>Pseudomonadota</taxon>
        <taxon>Gammaproteobacteria</taxon>
        <taxon>Thiotrichales</taxon>
        <taxon>Thiotrichaceae</taxon>
        <taxon>Leucothrix</taxon>
    </lineage>
</organism>
<dbReference type="SMART" id="SM00387">
    <property type="entry name" value="HATPase_c"/>
    <property type="match status" value="1"/>
</dbReference>
<accession>A0A317CK58</accession>
<dbReference type="InterPro" id="IPR003660">
    <property type="entry name" value="HAMP_dom"/>
</dbReference>
<dbReference type="Proteomes" id="UP000245506">
    <property type="component" value="Unassembled WGS sequence"/>
</dbReference>
<dbReference type="SUPFAM" id="SSF47384">
    <property type="entry name" value="Homodimeric domain of signal transducing histidine kinase"/>
    <property type="match status" value="1"/>
</dbReference>
<name>A0A317CK58_9GAMM</name>
<dbReference type="GO" id="GO:0000155">
    <property type="term" value="F:phosphorelay sensor kinase activity"/>
    <property type="evidence" value="ECO:0007669"/>
    <property type="project" value="InterPro"/>
</dbReference>
<proteinExistence type="predicted"/>
<keyword evidence="6 11" id="KW-0812">Transmembrane</keyword>
<feature type="transmembrane region" description="Helical" evidence="11">
    <location>
        <begin position="231"/>
        <end position="254"/>
    </location>
</feature>
<evidence type="ECO:0000259" key="12">
    <source>
        <dbReference type="PROSITE" id="PS50109"/>
    </source>
</evidence>
<dbReference type="InterPro" id="IPR004358">
    <property type="entry name" value="Sig_transdc_His_kin-like_C"/>
</dbReference>
<dbReference type="InterPro" id="IPR005467">
    <property type="entry name" value="His_kinase_dom"/>
</dbReference>
<keyword evidence="10 11" id="KW-0472">Membrane</keyword>
<evidence type="ECO:0000256" key="2">
    <source>
        <dbReference type="ARBA" id="ARBA00004370"/>
    </source>
</evidence>